<comment type="subunit">
    <text evidence="2">Component of the 2-(3-amino-3-carboxypropyl)histidine synthase complex composed of DPH1, DPH2, DPH3 and a NADH-dependent reductase, predominantly CBR1.</text>
</comment>
<dbReference type="GO" id="GO:0017183">
    <property type="term" value="P:protein histidyl modification to diphthamide"/>
    <property type="evidence" value="ECO:0007669"/>
    <property type="project" value="UniProtKB-UniPathway"/>
</dbReference>
<accession>A0A0C3NUU5</accession>
<dbReference type="GO" id="GO:0005737">
    <property type="term" value="C:cytoplasm"/>
    <property type="evidence" value="ECO:0007669"/>
    <property type="project" value="UniProtKB-SubCell"/>
</dbReference>
<dbReference type="GO" id="GO:0051536">
    <property type="term" value="F:iron-sulfur cluster binding"/>
    <property type="evidence" value="ECO:0007669"/>
    <property type="project" value="UniProtKB-KW"/>
</dbReference>
<keyword evidence="4" id="KW-0479">Metal-binding</keyword>
<organism evidence="7 8">
    <name type="scientific">Pisolithus tinctorius Marx 270</name>
    <dbReference type="NCBI Taxonomy" id="870435"/>
    <lineage>
        <taxon>Eukaryota</taxon>
        <taxon>Fungi</taxon>
        <taxon>Dikarya</taxon>
        <taxon>Basidiomycota</taxon>
        <taxon>Agaricomycotina</taxon>
        <taxon>Agaricomycetes</taxon>
        <taxon>Agaricomycetidae</taxon>
        <taxon>Boletales</taxon>
        <taxon>Sclerodermatineae</taxon>
        <taxon>Pisolithaceae</taxon>
        <taxon>Pisolithus</taxon>
    </lineage>
</organism>
<dbReference type="Pfam" id="PF01866">
    <property type="entry name" value="Diphthamide_syn"/>
    <property type="match status" value="1"/>
</dbReference>
<gene>
    <name evidence="7" type="ORF">M404DRAFT_966125</name>
</gene>
<dbReference type="FunFam" id="3.40.50.11840:FF:000002">
    <property type="entry name" value="2-(3-amino-3-carboxypropyl)histidine synthase subunit 2"/>
    <property type="match status" value="1"/>
</dbReference>
<comment type="function">
    <text evidence="3">Required for the first step of diphthamide biosynthesis, a post-translational modification of histidine which occurs in elongation factor 2. DPH1 and DPH2 transfer a 3-amino-3-carboxypropyl (ACP) group from S-adenosyl-L-methionine (SAM) to a histidine residue, the reaction is assisted by a reduction system comprising DPH3 and a NADH-dependent reductase, predominantly CBR1. Facilitates the reduction of the catalytic iron-sulfur cluster found in the DPH1 subunit.</text>
</comment>
<protein>
    <recommendedName>
        <fullName evidence="4">2-(3-amino-3-carboxypropyl)histidine synthase subunit 2</fullName>
    </recommendedName>
</protein>
<dbReference type="GO" id="GO:0090560">
    <property type="term" value="F:2-(3-amino-3-carboxypropyl)histidine synthase activity"/>
    <property type="evidence" value="ECO:0007669"/>
    <property type="project" value="InterPro"/>
</dbReference>
<evidence type="ECO:0000256" key="5">
    <source>
        <dbReference type="SAM" id="MobiDB-lite"/>
    </source>
</evidence>
<keyword evidence="4" id="KW-0408">Iron</keyword>
<dbReference type="PANTHER" id="PTHR10762:SF2">
    <property type="entry name" value="2-(3-AMINO-3-CARBOXYPROPYL)HISTIDINE SYNTHASE SUBUNIT 2"/>
    <property type="match status" value="1"/>
</dbReference>
<dbReference type="GO" id="GO:0046872">
    <property type="term" value="F:metal ion binding"/>
    <property type="evidence" value="ECO:0007669"/>
    <property type="project" value="UniProtKB-KW"/>
</dbReference>
<reference evidence="8" key="2">
    <citation type="submission" date="2015-01" db="EMBL/GenBank/DDBJ databases">
        <title>Evolutionary Origins and Diversification of the Mycorrhizal Mutualists.</title>
        <authorList>
            <consortium name="DOE Joint Genome Institute"/>
            <consortium name="Mycorrhizal Genomics Consortium"/>
            <person name="Kohler A."/>
            <person name="Kuo A."/>
            <person name="Nagy L.G."/>
            <person name="Floudas D."/>
            <person name="Copeland A."/>
            <person name="Barry K.W."/>
            <person name="Cichocki N."/>
            <person name="Veneault-Fourrey C."/>
            <person name="LaButti K."/>
            <person name="Lindquist E.A."/>
            <person name="Lipzen A."/>
            <person name="Lundell T."/>
            <person name="Morin E."/>
            <person name="Murat C."/>
            <person name="Riley R."/>
            <person name="Ohm R."/>
            <person name="Sun H."/>
            <person name="Tunlid A."/>
            <person name="Henrissat B."/>
            <person name="Grigoriev I.V."/>
            <person name="Hibbett D.S."/>
            <person name="Martin F."/>
        </authorList>
    </citation>
    <scope>NUCLEOTIDE SEQUENCE [LARGE SCALE GENOMIC DNA]</scope>
    <source>
        <strain evidence="8">Marx 270</strain>
    </source>
</reference>
<comment type="subcellular location">
    <subcellularLocation>
        <location evidence="4">Cytoplasm</location>
    </subcellularLocation>
</comment>
<dbReference type="EMBL" id="KN832007">
    <property type="protein sequence ID" value="KIN99190.1"/>
    <property type="molecule type" value="Genomic_DNA"/>
</dbReference>
<evidence type="ECO:0000256" key="3">
    <source>
        <dbReference type="ARBA" id="ARBA00054092"/>
    </source>
</evidence>
<dbReference type="InterPro" id="IPR042263">
    <property type="entry name" value="DPH1/DPH2_1"/>
</dbReference>
<keyword evidence="4" id="KW-0963">Cytoplasm</keyword>
<dbReference type="STRING" id="870435.A0A0C3NUU5"/>
<dbReference type="NCBIfam" id="TIGR00272">
    <property type="entry name" value="DPH2"/>
    <property type="match status" value="1"/>
</dbReference>
<dbReference type="Proteomes" id="UP000054217">
    <property type="component" value="Unassembled WGS sequence"/>
</dbReference>
<dbReference type="InParanoid" id="A0A0C3NUU5"/>
<feature type="transmembrane region" description="Helical" evidence="6">
    <location>
        <begin position="272"/>
        <end position="297"/>
    </location>
</feature>
<sequence>MATTFSASGEEAIKHSIDLESRPSAQRPRCSDILEFFEIEQTAKEIRDGDYKRVALQFPDELLHESVPIYRLLKQRVNEGQEMYVLADTSYGSCCVDEVAAQHVDADFIVHYGHACLSQTSRLPVIYVFGRKPIDVHSCVKQIVDVITSNAKDVSSVLIRHDVAYSYRAGEVVKELRNKIAATTTRIVYHTVPTKMEPSSLSLQSQLDPSPIIIIYIGDEGLTLTNILMTHSSNEVYSYNPATNVARLESGRTNKLLMRRFAVVQKARDACLFLFFVGLVCLGSSLCFLSFVLFFLFLGRRASYLVWVGWLHLGLLASLMSIVFFLLVVCPSVLFVVCCMLVVARWLRWVFFLSIVRPPSLALGLSAACGWLGGSVFAFFRLLADGECVSGQVGGFGLEVFCCLLGSWLGRARFCCRRGCFGVVFRNSGALVGGILGLIIHNVARIALFLQSRTYRGLDARVGEDTPSVLEQGRSGTARGYTNELPPPNV</sequence>
<dbReference type="FunCoup" id="A0A0C3NUU5">
    <property type="interactions" value="768"/>
</dbReference>
<keyword evidence="6" id="KW-1133">Transmembrane helix</keyword>
<evidence type="ECO:0000256" key="4">
    <source>
        <dbReference type="RuleBase" id="RU364133"/>
    </source>
</evidence>
<comment type="function">
    <text evidence="4">Required for the first step of diphthamide biosynthesis, a post-translational modification of histidine which occurs in elongation factor 2. DPH1 and DPH2 transfer a 3-amino-3-carboxypropyl (ACP) group from S-adenosyl-L-methionine (SAM) to a histidine residue, the reaction is assisted by a reduction system comprising DPH3 and a NADH-dependent reductase. Facilitates the reduction of the catalytic iron-sulfur cluster found in the DPH1 subunit.</text>
</comment>
<evidence type="ECO:0000313" key="8">
    <source>
        <dbReference type="Proteomes" id="UP000054217"/>
    </source>
</evidence>
<dbReference type="OrthoDB" id="449241at2759"/>
<dbReference type="HOGENOM" id="CLU_015210_1_0_1"/>
<dbReference type="NCBIfam" id="TIGR00322">
    <property type="entry name" value="diphth2_R"/>
    <property type="match status" value="1"/>
</dbReference>
<dbReference type="InterPro" id="IPR010014">
    <property type="entry name" value="DHP2"/>
</dbReference>
<feature type="transmembrane region" description="Helical" evidence="6">
    <location>
        <begin position="430"/>
        <end position="450"/>
    </location>
</feature>
<dbReference type="InterPro" id="IPR016435">
    <property type="entry name" value="DPH1/DPH2"/>
</dbReference>
<dbReference type="AlphaFoldDB" id="A0A0C3NUU5"/>
<reference evidence="7 8" key="1">
    <citation type="submission" date="2014-04" db="EMBL/GenBank/DDBJ databases">
        <authorList>
            <consortium name="DOE Joint Genome Institute"/>
            <person name="Kuo A."/>
            <person name="Kohler A."/>
            <person name="Costa M.D."/>
            <person name="Nagy L.G."/>
            <person name="Floudas D."/>
            <person name="Copeland A."/>
            <person name="Barry K.W."/>
            <person name="Cichocki N."/>
            <person name="Veneault-Fourrey C."/>
            <person name="LaButti K."/>
            <person name="Lindquist E.A."/>
            <person name="Lipzen A."/>
            <person name="Lundell T."/>
            <person name="Morin E."/>
            <person name="Murat C."/>
            <person name="Sun H."/>
            <person name="Tunlid A."/>
            <person name="Henrissat B."/>
            <person name="Grigoriev I.V."/>
            <person name="Hibbett D.S."/>
            <person name="Martin F."/>
            <person name="Nordberg H.P."/>
            <person name="Cantor M.N."/>
            <person name="Hua S.X."/>
        </authorList>
    </citation>
    <scope>NUCLEOTIDE SEQUENCE [LARGE SCALE GENOMIC DNA]</scope>
    <source>
        <strain evidence="7 8">Marx 270</strain>
    </source>
</reference>
<evidence type="ECO:0000313" key="7">
    <source>
        <dbReference type="EMBL" id="KIN99190.1"/>
    </source>
</evidence>
<proteinExistence type="inferred from homology"/>
<feature type="region of interest" description="Disordered" evidence="5">
    <location>
        <begin position="468"/>
        <end position="490"/>
    </location>
</feature>
<dbReference type="UniPathway" id="UPA00559"/>
<name>A0A0C3NUU5_PISTI</name>
<dbReference type="PANTHER" id="PTHR10762">
    <property type="entry name" value="DIPHTHAMIDE BIOSYNTHESIS PROTEIN"/>
    <property type="match status" value="1"/>
</dbReference>
<evidence type="ECO:0000256" key="2">
    <source>
        <dbReference type="ARBA" id="ARBA00034128"/>
    </source>
</evidence>
<dbReference type="SFLD" id="SFLDS00032">
    <property type="entry name" value="Radical_SAM_3-amino-3-carboxyp"/>
    <property type="match status" value="1"/>
</dbReference>
<keyword evidence="8" id="KW-1185">Reference proteome</keyword>
<keyword evidence="6" id="KW-0472">Membrane</keyword>
<comment type="similarity">
    <text evidence="1 4">Belongs to the DPH1/DPH2 family. DPH2 subfamily.</text>
</comment>
<feature type="transmembrane region" description="Helical" evidence="6">
    <location>
        <begin position="389"/>
        <end position="409"/>
    </location>
</feature>
<keyword evidence="6" id="KW-0812">Transmembrane</keyword>
<feature type="transmembrane region" description="Helical" evidence="6">
    <location>
        <begin position="333"/>
        <end position="351"/>
    </location>
</feature>
<feature type="transmembrane region" description="Helical" evidence="6">
    <location>
        <begin position="363"/>
        <end position="383"/>
    </location>
</feature>
<evidence type="ECO:0000256" key="1">
    <source>
        <dbReference type="ARBA" id="ARBA00006179"/>
    </source>
</evidence>
<dbReference type="SFLD" id="SFLDG01121">
    <property type="entry name" value="Diphthamide_biosynthesis"/>
    <property type="match status" value="1"/>
</dbReference>
<keyword evidence="4" id="KW-0411">Iron-sulfur</keyword>
<dbReference type="Gene3D" id="3.40.50.11840">
    <property type="entry name" value="Diphthamide synthesis DPH1/DPH2 domain 1"/>
    <property type="match status" value="1"/>
</dbReference>
<evidence type="ECO:0000256" key="6">
    <source>
        <dbReference type="SAM" id="Phobius"/>
    </source>
</evidence>
<feature type="transmembrane region" description="Helical" evidence="6">
    <location>
        <begin position="304"/>
        <end position="327"/>
    </location>
</feature>
<comment type="pathway">
    <text evidence="4">Protein modification; peptidyl-diphthamide biosynthesis.</text>
</comment>